<reference evidence="1" key="5">
    <citation type="journal article" date="2021" name="G3 (Bethesda)">
        <title>Aegilops tauschii genome assembly Aet v5.0 features greater sequence contiguity and improved annotation.</title>
        <authorList>
            <person name="Wang L."/>
            <person name="Zhu T."/>
            <person name="Rodriguez J.C."/>
            <person name="Deal K.R."/>
            <person name="Dubcovsky J."/>
            <person name="McGuire P.E."/>
            <person name="Lux T."/>
            <person name="Spannagl M."/>
            <person name="Mayer K.F.X."/>
            <person name="Baldrich P."/>
            <person name="Meyers B.C."/>
            <person name="Huo N."/>
            <person name="Gu Y.Q."/>
            <person name="Zhou H."/>
            <person name="Devos K.M."/>
            <person name="Bennetzen J.L."/>
            <person name="Unver T."/>
            <person name="Budak H."/>
            <person name="Gulick P.J."/>
            <person name="Galiba G."/>
            <person name="Kalapos B."/>
            <person name="Nelson D.R."/>
            <person name="Li P."/>
            <person name="You F.M."/>
            <person name="Luo M.C."/>
            <person name="Dvorak J."/>
        </authorList>
    </citation>
    <scope>NUCLEOTIDE SEQUENCE [LARGE SCALE GENOMIC DNA]</scope>
    <source>
        <strain evidence="1">cv. AL8/78</strain>
    </source>
</reference>
<protein>
    <submittedName>
        <fullName evidence="1">Uncharacterized protein</fullName>
    </submittedName>
</protein>
<evidence type="ECO:0000313" key="1">
    <source>
        <dbReference type="EnsemblPlants" id="AET1Gv21029600.2"/>
    </source>
</evidence>
<dbReference type="AlphaFoldDB" id="A0A453A3Z0"/>
<name>A0A453A3Z0_AEGTS</name>
<proteinExistence type="predicted"/>
<keyword evidence="2" id="KW-1185">Reference proteome</keyword>
<organism evidence="1 2">
    <name type="scientific">Aegilops tauschii subsp. strangulata</name>
    <name type="common">Goatgrass</name>
    <dbReference type="NCBI Taxonomy" id="200361"/>
    <lineage>
        <taxon>Eukaryota</taxon>
        <taxon>Viridiplantae</taxon>
        <taxon>Streptophyta</taxon>
        <taxon>Embryophyta</taxon>
        <taxon>Tracheophyta</taxon>
        <taxon>Spermatophyta</taxon>
        <taxon>Magnoliopsida</taxon>
        <taxon>Liliopsida</taxon>
        <taxon>Poales</taxon>
        <taxon>Poaceae</taxon>
        <taxon>BOP clade</taxon>
        <taxon>Pooideae</taxon>
        <taxon>Triticodae</taxon>
        <taxon>Triticeae</taxon>
        <taxon>Triticinae</taxon>
        <taxon>Aegilops</taxon>
    </lineage>
</organism>
<dbReference type="Gramene" id="AET1Gv21029600.2">
    <property type="protein sequence ID" value="AET1Gv21029600.2"/>
    <property type="gene ID" value="AET1Gv21029600"/>
</dbReference>
<reference evidence="1" key="3">
    <citation type="journal article" date="2017" name="Nature">
        <title>Genome sequence of the progenitor of the wheat D genome Aegilops tauschii.</title>
        <authorList>
            <person name="Luo M.C."/>
            <person name="Gu Y.Q."/>
            <person name="Puiu D."/>
            <person name="Wang H."/>
            <person name="Twardziok S.O."/>
            <person name="Deal K.R."/>
            <person name="Huo N."/>
            <person name="Zhu T."/>
            <person name="Wang L."/>
            <person name="Wang Y."/>
            <person name="McGuire P.E."/>
            <person name="Liu S."/>
            <person name="Long H."/>
            <person name="Ramasamy R.K."/>
            <person name="Rodriguez J.C."/>
            <person name="Van S.L."/>
            <person name="Yuan L."/>
            <person name="Wang Z."/>
            <person name="Xia Z."/>
            <person name="Xiao L."/>
            <person name="Anderson O.D."/>
            <person name="Ouyang S."/>
            <person name="Liang Y."/>
            <person name="Zimin A.V."/>
            <person name="Pertea G."/>
            <person name="Qi P."/>
            <person name="Bennetzen J.L."/>
            <person name="Dai X."/>
            <person name="Dawson M.W."/>
            <person name="Muller H.G."/>
            <person name="Kugler K."/>
            <person name="Rivarola-Duarte L."/>
            <person name="Spannagl M."/>
            <person name="Mayer K.F.X."/>
            <person name="Lu F.H."/>
            <person name="Bevan M.W."/>
            <person name="Leroy P."/>
            <person name="Li P."/>
            <person name="You F.M."/>
            <person name="Sun Q."/>
            <person name="Liu Z."/>
            <person name="Lyons E."/>
            <person name="Wicker T."/>
            <person name="Salzberg S.L."/>
            <person name="Devos K.M."/>
            <person name="Dvorak J."/>
        </authorList>
    </citation>
    <scope>NUCLEOTIDE SEQUENCE [LARGE SCALE GENOMIC DNA]</scope>
    <source>
        <strain evidence="1">cv. AL8/78</strain>
    </source>
</reference>
<reference evidence="2" key="2">
    <citation type="journal article" date="2017" name="Nat. Plants">
        <title>The Aegilops tauschii genome reveals multiple impacts of transposons.</title>
        <authorList>
            <person name="Zhao G."/>
            <person name="Zou C."/>
            <person name="Li K."/>
            <person name="Wang K."/>
            <person name="Li T."/>
            <person name="Gao L."/>
            <person name="Zhang X."/>
            <person name="Wang H."/>
            <person name="Yang Z."/>
            <person name="Liu X."/>
            <person name="Jiang W."/>
            <person name="Mao L."/>
            <person name="Kong X."/>
            <person name="Jiao Y."/>
            <person name="Jia J."/>
        </authorList>
    </citation>
    <scope>NUCLEOTIDE SEQUENCE [LARGE SCALE GENOMIC DNA]</scope>
    <source>
        <strain evidence="2">cv. AL8/78</strain>
    </source>
</reference>
<dbReference type="EnsemblPlants" id="AET1Gv21029600.2">
    <property type="protein sequence ID" value="AET1Gv21029600.2"/>
    <property type="gene ID" value="AET1Gv21029600"/>
</dbReference>
<reference evidence="2" key="1">
    <citation type="journal article" date="2014" name="Science">
        <title>Ancient hybridizations among the ancestral genomes of bread wheat.</title>
        <authorList>
            <consortium name="International Wheat Genome Sequencing Consortium,"/>
            <person name="Marcussen T."/>
            <person name="Sandve S.R."/>
            <person name="Heier L."/>
            <person name="Spannagl M."/>
            <person name="Pfeifer M."/>
            <person name="Jakobsen K.S."/>
            <person name="Wulff B.B."/>
            <person name="Steuernagel B."/>
            <person name="Mayer K.F."/>
            <person name="Olsen O.A."/>
        </authorList>
    </citation>
    <scope>NUCLEOTIDE SEQUENCE [LARGE SCALE GENOMIC DNA]</scope>
    <source>
        <strain evidence="2">cv. AL8/78</strain>
    </source>
</reference>
<dbReference type="Proteomes" id="UP000015105">
    <property type="component" value="Chromosome 1D"/>
</dbReference>
<evidence type="ECO:0000313" key="2">
    <source>
        <dbReference type="Proteomes" id="UP000015105"/>
    </source>
</evidence>
<sequence length="168" mass="19031">RGRHGGIGYGAWRRRRAASPRLCGVMSCAQRARWSRRRGGRRGLAWWCRGRGGSARQPWRRVARSRGGRGGPAWWRRDCGGAAWRHGGANAAVQGNKPRRRAGRDRCVLWVRTGRVGRVRTAGARTSVRLTLGGGACRRSARVRARVRLHHSAVCSWRLPWRTRRRRA</sequence>
<reference evidence="1" key="4">
    <citation type="submission" date="2019-03" db="UniProtKB">
        <authorList>
            <consortium name="EnsemblPlants"/>
        </authorList>
    </citation>
    <scope>IDENTIFICATION</scope>
</reference>
<accession>A0A453A3Z0</accession>